<dbReference type="AlphaFoldDB" id="A0A314YGQ9"/>
<proteinExistence type="predicted"/>
<name>A0A314YGQ9_PRUYE</name>
<gene>
    <name evidence="1" type="ORF">Pyn_24845</name>
</gene>
<evidence type="ECO:0000313" key="1">
    <source>
        <dbReference type="EMBL" id="PQQ04259.1"/>
    </source>
</evidence>
<dbReference type="Proteomes" id="UP000250321">
    <property type="component" value="Unassembled WGS sequence"/>
</dbReference>
<comment type="caution">
    <text evidence="1">The sequence shown here is derived from an EMBL/GenBank/DDBJ whole genome shotgun (WGS) entry which is preliminary data.</text>
</comment>
<accession>A0A314YGQ9</accession>
<protein>
    <submittedName>
        <fullName evidence="1">Uncharacterized protein</fullName>
    </submittedName>
</protein>
<dbReference type="EMBL" id="PJQY01001258">
    <property type="protein sequence ID" value="PQQ04259.1"/>
    <property type="molecule type" value="Genomic_DNA"/>
</dbReference>
<sequence length="147" mass="16722">MRKREMGMQDLRLQFFPKSIHYLLPREVLGLNISHLSTVTDGSRAFVHRRISLTWSTKGAPWGRYLIPELADIYSLAPGDTTTTTFTSQWGNCVLLQLLQLRLAKLVELLVLGEIPPEFSDYQLQVPGRECKGLNFAYRLDISGRDG</sequence>
<evidence type="ECO:0000313" key="2">
    <source>
        <dbReference type="Proteomes" id="UP000250321"/>
    </source>
</evidence>
<keyword evidence="2" id="KW-1185">Reference proteome</keyword>
<reference evidence="1 2" key="1">
    <citation type="submission" date="2018-02" db="EMBL/GenBank/DDBJ databases">
        <title>Draft genome of wild Prunus yedoensis var. nudiflora.</title>
        <authorList>
            <person name="Baek S."/>
            <person name="Kim J.-H."/>
            <person name="Choi K."/>
            <person name="Kim G.-B."/>
            <person name="Cho A."/>
            <person name="Jang H."/>
            <person name="Shin C.-H."/>
            <person name="Yu H.-J."/>
            <person name="Mun J.-H."/>
        </authorList>
    </citation>
    <scope>NUCLEOTIDE SEQUENCE [LARGE SCALE GENOMIC DNA]</scope>
    <source>
        <strain evidence="2">cv. Jeju island</strain>
        <tissue evidence="1">Leaf</tissue>
    </source>
</reference>
<organism evidence="1 2">
    <name type="scientific">Prunus yedoensis var. nudiflora</name>
    <dbReference type="NCBI Taxonomy" id="2094558"/>
    <lineage>
        <taxon>Eukaryota</taxon>
        <taxon>Viridiplantae</taxon>
        <taxon>Streptophyta</taxon>
        <taxon>Embryophyta</taxon>
        <taxon>Tracheophyta</taxon>
        <taxon>Spermatophyta</taxon>
        <taxon>Magnoliopsida</taxon>
        <taxon>eudicotyledons</taxon>
        <taxon>Gunneridae</taxon>
        <taxon>Pentapetalae</taxon>
        <taxon>rosids</taxon>
        <taxon>fabids</taxon>
        <taxon>Rosales</taxon>
        <taxon>Rosaceae</taxon>
        <taxon>Amygdaloideae</taxon>
        <taxon>Amygdaleae</taxon>
        <taxon>Prunus</taxon>
    </lineage>
</organism>